<sequence>MKTIVITHVYQQASPYLRELFDSIDAQTDREFDLLAFNYGLNKPLSFYGFNGEEVSNDLNLGLPDARDWALRYALSHDYELLILIDADDVMAVDRVEKTKADFDDKVGFYYTGLRLLSDTQRDFFDGQLPKEVTTAQTLFSHNFVGLSHFALNVKLAANAIRQMDCPLDVIAYDWFLASVLLLNGLKAKQVDTSTYYRIYDQNTAGFTNQLTPEKLRRTIEVKAIHYRVMSEYCYKRALRRESLSYRKQQKYYDKLLQQLDSNGDVFTEKLLSTVNSTSAYWWSAI</sequence>
<dbReference type="Gene3D" id="3.90.550.10">
    <property type="entry name" value="Spore Coat Polysaccharide Biosynthesis Protein SpsA, Chain A"/>
    <property type="match status" value="1"/>
</dbReference>
<dbReference type="Proteomes" id="UP000292554">
    <property type="component" value="Unassembled WGS sequence"/>
</dbReference>
<dbReference type="RefSeq" id="WP_131414567.1">
    <property type="nucleotide sequence ID" value="NZ_SJXE01000001.1"/>
</dbReference>
<evidence type="ECO:0000313" key="1">
    <source>
        <dbReference type="EMBL" id="TCI05419.1"/>
    </source>
</evidence>
<dbReference type="InterPro" id="IPR029044">
    <property type="entry name" value="Nucleotide-diphossugar_trans"/>
</dbReference>
<dbReference type="EMBL" id="SJXE01000001">
    <property type="protein sequence ID" value="TCI05419.1"/>
    <property type="molecule type" value="Genomic_DNA"/>
</dbReference>
<gene>
    <name evidence="1" type="ORF">EZV61_05570</name>
</gene>
<name>A0ABY2AQE3_9GAMM</name>
<keyword evidence="2" id="KW-1185">Reference proteome</keyword>
<comment type="caution">
    <text evidence="1">The sequence shown here is derived from an EMBL/GenBank/DDBJ whole genome shotgun (WGS) entry which is preliminary data.</text>
</comment>
<evidence type="ECO:0000313" key="2">
    <source>
        <dbReference type="Proteomes" id="UP000292554"/>
    </source>
</evidence>
<accession>A0ABY2AQE3</accession>
<reference evidence="1 2" key="1">
    <citation type="submission" date="2019-02" db="EMBL/GenBank/DDBJ databases">
        <title>Corallincola luteus sp. nov., a marine bacterium isolated from surface sediment of Bohai Sea in China.</title>
        <authorList>
            <person name="Ren Q."/>
        </authorList>
    </citation>
    <scope>NUCLEOTIDE SEQUENCE [LARGE SCALE GENOMIC DNA]</scope>
    <source>
        <strain evidence="1 2">DASS28</strain>
    </source>
</reference>
<dbReference type="CDD" id="cd00761">
    <property type="entry name" value="Glyco_tranf_GTA_type"/>
    <property type="match status" value="1"/>
</dbReference>
<organism evidence="1 2">
    <name type="scientific">Corallincola luteus</name>
    <dbReference type="NCBI Taxonomy" id="1775177"/>
    <lineage>
        <taxon>Bacteria</taxon>
        <taxon>Pseudomonadati</taxon>
        <taxon>Pseudomonadota</taxon>
        <taxon>Gammaproteobacteria</taxon>
        <taxon>Alteromonadales</taxon>
        <taxon>Psychromonadaceae</taxon>
        <taxon>Corallincola</taxon>
    </lineage>
</organism>
<proteinExistence type="predicted"/>
<protein>
    <submittedName>
        <fullName evidence="1">Glycosyltransferase family 2 protein</fullName>
    </submittedName>
</protein>
<dbReference type="SUPFAM" id="SSF53448">
    <property type="entry name" value="Nucleotide-diphospho-sugar transferases"/>
    <property type="match status" value="1"/>
</dbReference>